<organism evidence="2 3">
    <name type="scientific">Amycolatopsis antarctica</name>
    <dbReference type="NCBI Taxonomy" id="1854586"/>
    <lineage>
        <taxon>Bacteria</taxon>
        <taxon>Bacillati</taxon>
        <taxon>Actinomycetota</taxon>
        <taxon>Actinomycetes</taxon>
        <taxon>Pseudonocardiales</taxon>
        <taxon>Pseudonocardiaceae</taxon>
        <taxon>Amycolatopsis</taxon>
    </lineage>
</organism>
<feature type="compositionally biased region" description="Basic residues" evidence="1">
    <location>
        <begin position="90"/>
        <end position="100"/>
    </location>
</feature>
<feature type="region of interest" description="Disordered" evidence="1">
    <location>
        <begin position="74"/>
        <end position="100"/>
    </location>
</feature>
<sequence>MKRIFWFSLGAAAGVAMSRKATETARQASPAGIASNVGDAFRELAGAVGSFGADVRAGMSEREQELNDIVHERSAAPARADVPAVDGRHAASRRARRAEG</sequence>
<evidence type="ECO:0000256" key="1">
    <source>
        <dbReference type="SAM" id="MobiDB-lite"/>
    </source>
</evidence>
<feature type="compositionally biased region" description="Low complexity" evidence="1">
    <location>
        <begin position="75"/>
        <end position="85"/>
    </location>
</feature>
<dbReference type="AlphaFoldDB" id="A0A263D3L2"/>
<dbReference type="EMBL" id="NKYE01000006">
    <property type="protein sequence ID" value="OZM73030.1"/>
    <property type="molecule type" value="Genomic_DNA"/>
</dbReference>
<comment type="caution">
    <text evidence="2">The sequence shown here is derived from an EMBL/GenBank/DDBJ whole genome shotgun (WGS) entry which is preliminary data.</text>
</comment>
<keyword evidence="3" id="KW-1185">Reference proteome</keyword>
<dbReference type="OrthoDB" id="3538051at2"/>
<name>A0A263D3L2_9PSEU</name>
<evidence type="ECO:0000313" key="3">
    <source>
        <dbReference type="Proteomes" id="UP000242444"/>
    </source>
</evidence>
<dbReference type="Proteomes" id="UP000242444">
    <property type="component" value="Unassembled WGS sequence"/>
</dbReference>
<proteinExistence type="predicted"/>
<accession>A0A263D3L2</accession>
<protein>
    <recommendedName>
        <fullName evidence="4">Secreted protein</fullName>
    </recommendedName>
</protein>
<gene>
    <name evidence="2" type="ORF">CFN78_12435</name>
</gene>
<evidence type="ECO:0000313" key="2">
    <source>
        <dbReference type="EMBL" id="OZM73030.1"/>
    </source>
</evidence>
<evidence type="ECO:0008006" key="4">
    <source>
        <dbReference type="Google" id="ProtNLM"/>
    </source>
</evidence>
<dbReference type="InParanoid" id="A0A263D3L2"/>
<reference evidence="2 3" key="1">
    <citation type="submission" date="2017-07" db="EMBL/GenBank/DDBJ databases">
        <title>Amycolatopsis antarcticus sp. nov., isolated from the surface of an Antarcticus brown macroalga.</title>
        <authorList>
            <person name="Wang J."/>
            <person name="Leiva S."/>
            <person name="Huang J."/>
            <person name="Huang Y."/>
        </authorList>
    </citation>
    <scope>NUCLEOTIDE SEQUENCE [LARGE SCALE GENOMIC DNA]</scope>
    <source>
        <strain evidence="2 3">AU-G6</strain>
    </source>
</reference>
<dbReference type="RefSeq" id="WP_094862888.1">
    <property type="nucleotide sequence ID" value="NZ_NKYE01000006.1"/>
</dbReference>